<dbReference type="InterPro" id="IPR013783">
    <property type="entry name" value="Ig-like_fold"/>
</dbReference>
<dbReference type="Gene3D" id="2.60.40.10">
    <property type="entry name" value="Immunoglobulins"/>
    <property type="match status" value="4"/>
</dbReference>
<dbReference type="InterPro" id="IPR013162">
    <property type="entry name" value="CD80_C2-set"/>
</dbReference>
<keyword evidence="7 12" id="KW-1133">Transmembrane helix</keyword>
<dbReference type="GO" id="GO:0007155">
    <property type="term" value="P:cell adhesion"/>
    <property type="evidence" value="ECO:0007669"/>
    <property type="project" value="UniProtKB-KW"/>
</dbReference>
<comment type="subcellular location">
    <subcellularLocation>
        <location evidence="1">Membrane</location>
    </subcellularLocation>
</comment>
<feature type="transmembrane region" description="Helical" evidence="12">
    <location>
        <begin position="851"/>
        <end position="876"/>
    </location>
</feature>
<evidence type="ECO:0000256" key="10">
    <source>
        <dbReference type="ARBA" id="ARBA00023180"/>
    </source>
</evidence>
<proteinExistence type="inferred from homology"/>
<keyword evidence="10" id="KW-0325">Glycoprotein</keyword>
<dbReference type="Pfam" id="PF07686">
    <property type="entry name" value="V-set"/>
    <property type="match status" value="1"/>
</dbReference>
<sequence length="940" mass="103852">MGCSRLLNLCLVLHLTHCLDMSGIETDIEIENPVTGILGEDIFLRCLYLGENDITDASWRRLDIRTKRMKKLTGYKNTGPFTNDPEFSVPASPTNLTVKVRVSSLEAQGMYTCVFATDEEEITKSMFLTVLAQPDIHTFVTEDTVNNTHYQSVTCSATNGKPTALIGWEINGSPPPDDYFTVALKNSSNTNSTGTVTSTLRFPTHRQDEGRVTCVVQHPTLPNLSTKVTVRVDTFMAPNMSIQTDLVVEEGKEFWVVKCAATGGRPQPNITLALPNQEVSLMLQKEDIVDASGTWVRSFLLSTEFHEGENITCLFDHPKLPQTELRAITLPTFYLSAVRLLNSELADSFDMNQAVESLVLKEGQRQTIIGLEVAGTVPRYSIKCSKGKQPLPEGVLVNGSALTLQGPVELHHAGLYECEASYYKHRASVLLDIMVTPRVTQPVAVPPIMSVDVQDRLGERFVECLAADSVPVANVSWVLPEGLSGPSWSNVTSHNGSHTVSSVVLLPACSASQLYMECVIDHSAFVLPERIQITLPACATPNISIQSSFEWSEDVAYTTVRCAVDRVRPAANLSWSLGEWDSARHNSTSHLMEVQEQVQVQPGVNSNGSVTVLGLVRFPSVMLAGQNVTCVVDHLGLQRPERRRIQLPGLESPVMGAFVVMQKGSPLWLAVCEYRGDGLRANLSWVLPEDATGQTSLVSAYEGMTVQTNLTYEFPLALHEGQDLTCLIQNQHGLNERRKVHVPRYDIKSIRVLNETTPLYKPYGGELVIHRLALKENLHNQRILLKVYGTVPTYKLTCHRSDGSFVPMEAQALVVHTVELETVLYTCIASYYHHQASVLIQVEVTSEDQQLMTVFMVCVSSSAAIMIVLIVALCIFCKRNEEEHPKSKTYMKQESLATLTPLTQEPDSPNFRKGNGAGGESQEYAQLLSYSIVIDVRSTV</sequence>
<evidence type="ECO:0000313" key="16">
    <source>
        <dbReference type="Proteomes" id="UP001557470"/>
    </source>
</evidence>
<evidence type="ECO:0000313" key="15">
    <source>
        <dbReference type="EMBL" id="KAL0973178.1"/>
    </source>
</evidence>
<dbReference type="PANTHER" id="PTHR23277:SF107">
    <property type="entry name" value="HEMICENTIN-1"/>
    <property type="match status" value="1"/>
</dbReference>
<dbReference type="Proteomes" id="UP001557470">
    <property type="component" value="Unassembled WGS sequence"/>
</dbReference>
<evidence type="ECO:0000256" key="12">
    <source>
        <dbReference type="SAM" id="Phobius"/>
    </source>
</evidence>
<evidence type="ECO:0000256" key="13">
    <source>
        <dbReference type="SAM" id="SignalP"/>
    </source>
</evidence>
<evidence type="ECO:0000256" key="3">
    <source>
        <dbReference type="ARBA" id="ARBA00022692"/>
    </source>
</evidence>
<keyword evidence="5" id="KW-0677">Repeat</keyword>
<evidence type="ECO:0000256" key="8">
    <source>
        <dbReference type="ARBA" id="ARBA00023136"/>
    </source>
</evidence>
<evidence type="ECO:0000259" key="14">
    <source>
        <dbReference type="PROSITE" id="PS50835"/>
    </source>
</evidence>
<name>A0ABD0X8J5_UMBPY</name>
<dbReference type="PANTHER" id="PTHR23277">
    <property type="entry name" value="NECTIN-RELATED"/>
    <property type="match status" value="1"/>
</dbReference>
<dbReference type="AlphaFoldDB" id="A0ABD0X8J5"/>
<dbReference type="Pfam" id="PF08205">
    <property type="entry name" value="C2-set_2"/>
    <property type="match status" value="1"/>
</dbReference>
<keyword evidence="3 12" id="KW-0812">Transmembrane</keyword>
<comment type="caution">
    <text evidence="15">The sequence shown here is derived from an EMBL/GenBank/DDBJ whole genome shotgun (WGS) entry which is preliminary data.</text>
</comment>
<keyword evidence="9" id="KW-1015">Disulfide bond</keyword>
<evidence type="ECO:0000256" key="11">
    <source>
        <dbReference type="SAM" id="MobiDB-lite"/>
    </source>
</evidence>
<evidence type="ECO:0000256" key="5">
    <source>
        <dbReference type="ARBA" id="ARBA00022737"/>
    </source>
</evidence>
<keyword evidence="8 12" id="KW-0472">Membrane</keyword>
<dbReference type="InterPro" id="IPR036179">
    <property type="entry name" value="Ig-like_dom_sf"/>
</dbReference>
<evidence type="ECO:0000256" key="1">
    <source>
        <dbReference type="ARBA" id="ARBA00004370"/>
    </source>
</evidence>
<feature type="signal peptide" evidence="13">
    <location>
        <begin position="1"/>
        <end position="18"/>
    </location>
</feature>
<dbReference type="InterPro" id="IPR013106">
    <property type="entry name" value="Ig_V-set"/>
</dbReference>
<accession>A0ABD0X8J5</accession>
<dbReference type="SUPFAM" id="SSF48726">
    <property type="entry name" value="Immunoglobulin"/>
    <property type="match status" value="4"/>
</dbReference>
<dbReference type="InterPro" id="IPR007110">
    <property type="entry name" value="Ig-like_dom"/>
</dbReference>
<keyword evidence="16" id="KW-1185">Reference proteome</keyword>
<evidence type="ECO:0000256" key="6">
    <source>
        <dbReference type="ARBA" id="ARBA00022889"/>
    </source>
</evidence>
<dbReference type="InterPro" id="IPR051427">
    <property type="entry name" value="Nectin/Nectin-like"/>
</dbReference>
<feature type="chain" id="PRO_5044876595" description="Ig-like domain-containing protein" evidence="13">
    <location>
        <begin position="19"/>
        <end position="940"/>
    </location>
</feature>
<evidence type="ECO:0000256" key="7">
    <source>
        <dbReference type="ARBA" id="ARBA00022989"/>
    </source>
</evidence>
<organism evidence="15 16">
    <name type="scientific">Umbra pygmaea</name>
    <name type="common">Eastern mudminnow</name>
    <dbReference type="NCBI Taxonomy" id="75934"/>
    <lineage>
        <taxon>Eukaryota</taxon>
        <taxon>Metazoa</taxon>
        <taxon>Chordata</taxon>
        <taxon>Craniata</taxon>
        <taxon>Vertebrata</taxon>
        <taxon>Euteleostomi</taxon>
        <taxon>Actinopterygii</taxon>
        <taxon>Neopterygii</taxon>
        <taxon>Teleostei</taxon>
        <taxon>Protacanthopterygii</taxon>
        <taxon>Esociformes</taxon>
        <taxon>Umbridae</taxon>
        <taxon>Umbra</taxon>
    </lineage>
</organism>
<feature type="region of interest" description="Disordered" evidence="11">
    <location>
        <begin position="899"/>
        <end position="919"/>
    </location>
</feature>
<feature type="domain" description="Ig-like" evidence="14">
    <location>
        <begin position="134"/>
        <end position="231"/>
    </location>
</feature>
<keyword evidence="4 13" id="KW-0732">Signal</keyword>
<dbReference type="SMART" id="SM00407">
    <property type="entry name" value="IGc1"/>
    <property type="match status" value="1"/>
</dbReference>
<dbReference type="EMBL" id="JAGEUA010000006">
    <property type="protein sequence ID" value="KAL0973178.1"/>
    <property type="molecule type" value="Genomic_DNA"/>
</dbReference>
<comment type="similarity">
    <text evidence="2">Belongs to the nectin family.</text>
</comment>
<feature type="domain" description="Ig-like" evidence="14">
    <location>
        <begin position="39"/>
        <end position="123"/>
    </location>
</feature>
<gene>
    <name evidence="15" type="ORF">UPYG_G00199960</name>
</gene>
<dbReference type="InterPro" id="IPR003597">
    <property type="entry name" value="Ig_C1-set"/>
</dbReference>
<dbReference type="PROSITE" id="PS50835">
    <property type="entry name" value="IG_LIKE"/>
    <property type="match status" value="2"/>
</dbReference>
<evidence type="ECO:0000256" key="9">
    <source>
        <dbReference type="ARBA" id="ARBA00023157"/>
    </source>
</evidence>
<evidence type="ECO:0000256" key="2">
    <source>
        <dbReference type="ARBA" id="ARBA00007810"/>
    </source>
</evidence>
<protein>
    <recommendedName>
        <fullName evidence="14">Ig-like domain-containing protein</fullName>
    </recommendedName>
</protein>
<keyword evidence="6" id="KW-0130">Cell adhesion</keyword>
<dbReference type="GO" id="GO:0016020">
    <property type="term" value="C:membrane"/>
    <property type="evidence" value="ECO:0007669"/>
    <property type="project" value="UniProtKB-SubCell"/>
</dbReference>
<evidence type="ECO:0000256" key="4">
    <source>
        <dbReference type="ARBA" id="ARBA00022729"/>
    </source>
</evidence>
<reference evidence="15 16" key="1">
    <citation type="submission" date="2024-06" db="EMBL/GenBank/DDBJ databases">
        <authorList>
            <person name="Pan Q."/>
            <person name="Wen M."/>
            <person name="Jouanno E."/>
            <person name="Zahm M."/>
            <person name="Klopp C."/>
            <person name="Cabau C."/>
            <person name="Louis A."/>
            <person name="Berthelot C."/>
            <person name="Parey E."/>
            <person name="Roest Crollius H."/>
            <person name="Montfort J."/>
            <person name="Robinson-Rechavi M."/>
            <person name="Bouchez O."/>
            <person name="Lampietro C."/>
            <person name="Lopez Roques C."/>
            <person name="Donnadieu C."/>
            <person name="Postlethwait J."/>
            <person name="Bobe J."/>
            <person name="Verreycken H."/>
            <person name="Guiguen Y."/>
        </authorList>
    </citation>
    <scope>NUCLEOTIDE SEQUENCE [LARGE SCALE GENOMIC DNA]</scope>
    <source>
        <strain evidence="15">Up_M1</strain>
        <tissue evidence="15">Testis</tissue>
    </source>
</reference>